<dbReference type="InterPro" id="IPR001314">
    <property type="entry name" value="Peptidase_S1A"/>
</dbReference>
<proteinExistence type="predicted"/>
<dbReference type="AlphaFoldDB" id="A0A211Z3L1"/>
<sequence length="385" mass="41148">MPVPISRLLAAWMALCLCGGVSAALAGPGTKPGPNSCRWSFDDRCDEPVIGSGDCAPGSDTADCRAIRAGGNDSCRWAGDHSCDEPNIGSGVCADGTDVTDCRPLYARRNRTNSCASAFDDICDEPVTGTGRCAARSDTADCLGRDTPAGIRDHFFGHDHRRLAEVDRMPWSAIGELSFDHGSCSGTMVGRRVVLTAAHCFMRDDDSLDKPRRFRAGRAGSTQVAQAGVAGFYLPPGFRAGRGHGGESWYNLDWALVELDADIGDTTGIMAVHRLKPEDRTDIAAGRWERVMQGGYSWDAPDRMTEHVGCRIVTLRDDGTLLHDCDMTKGDSGSPIFVKQPGGYAIVAVVTRFYGGDDGSRSAYLAVDSRAFEKAVAKYVAVHGG</sequence>
<organism evidence="6 7">
    <name type="scientific">Inquilinus limosus</name>
    <dbReference type="NCBI Taxonomy" id="171674"/>
    <lineage>
        <taxon>Bacteria</taxon>
        <taxon>Pseudomonadati</taxon>
        <taxon>Pseudomonadota</taxon>
        <taxon>Alphaproteobacteria</taxon>
        <taxon>Rhodospirillales</taxon>
        <taxon>Rhodospirillaceae</taxon>
        <taxon>Inquilinus</taxon>
    </lineage>
</organism>
<dbReference type="PANTHER" id="PTHR15462:SF8">
    <property type="entry name" value="SERINE PROTEASE"/>
    <property type="match status" value="1"/>
</dbReference>
<name>A0A211Z3L1_9PROT</name>
<dbReference type="OrthoDB" id="267336at2"/>
<evidence type="ECO:0000259" key="5">
    <source>
        <dbReference type="PROSITE" id="PS50240"/>
    </source>
</evidence>
<keyword evidence="3" id="KW-0378">Hydrolase</keyword>
<dbReference type="STRING" id="1122125.GCA_000423185_06967"/>
<keyword evidence="3" id="KW-0720">Serine protease</keyword>
<dbReference type="GO" id="GO:0006508">
    <property type="term" value="P:proteolysis"/>
    <property type="evidence" value="ECO:0007669"/>
    <property type="project" value="UniProtKB-KW"/>
</dbReference>
<dbReference type="PROSITE" id="PS50240">
    <property type="entry name" value="TRYPSIN_DOM"/>
    <property type="match status" value="1"/>
</dbReference>
<protein>
    <recommendedName>
        <fullName evidence="5">Peptidase S1 domain-containing protein</fullName>
    </recommendedName>
</protein>
<dbReference type="PRINTS" id="PR00722">
    <property type="entry name" value="CHYMOTRYPSIN"/>
</dbReference>
<dbReference type="InterPro" id="IPR018114">
    <property type="entry name" value="TRYPSIN_HIS"/>
</dbReference>
<evidence type="ECO:0000313" key="6">
    <source>
        <dbReference type="EMBL" id="OWJ59859.1"/>
    </source>
</evidence>
<comment type="caution">
    <text evidence="6">The sequence shown here is derived from an EMBL/GenBank/DDBJ whole genome shotgun (WGS) entry which is preliminary data.</text>
</comment>
<reference evidence="7" key="1">
    <citation type="submission" date="2017-05" db="EMBL/GenBank/DDBJ databases">
        <authorList>
            <person name="Macchi M."/>
            <person name="Festa S."/>
            <person name="Coppotelli B.M."/>
            <person name="Morelli I.S."/>
        </authorList>
    </citation>
    <scope>NUCLEOTIDE SEQUENCE [LARGE SCALE GENOMIC DNA]</scope>
    <source>
        <strain evidence="7">I</strain>
    </source>
</reference>
<accession>A0A211Z3L1</accession>
<feature type="chain" id="PRO_5012103379" description="Peptidase S1 domain-containing protein" evidence="4">
    <location>
        <begin position="27"/>
        <end position="385"/>
    </location>
</feature>
<evidence type="ECO:0000256" key="3">
    <source>
        <dbReference type="RuleBase" id="RU363034"/>
    </source>
</evidence>
<evidence type="ECO:0000256" key="4">
    <source>
        <dbReference type="SAM" id="SignalP"/>
    </source>
</evidence>
<dbReference type="InterPro" id="IPR050966">
    <property type="entry name" value="Glutamyl_endopeptidase"/>
</dbReference>
<dbReference type="InterPro" id="IPR033116">
    <property type="entry name" value="TRYPSIN_SER"/>
</dbReference>
<dbReference type="SMART" id="SM00020">
    <property type="entry name" value="Tryp_SPc"/>
    <property type="match status" value="1"/>
</dbReference>
<evidence type="ECO:0000256" key="2">
    <source>
        <dbReference type="ARBA" id="ARBA00023157"/>
    </source>
</evidence>
<keyword evidence="7" id="KW-1185">Reference proteome</keyword>
<keyword evidence="3" id="KW-0645">Protease</keyword>
<dbReference type="Gene3D" id="2.40.10.10">
    <property type="entry name" value="Trypsin-like serine proteases"/>
    <property type="match status" value="2"/>
</dbReference>
<dbReference type="Proteomes" id="UP000196655">
    <property type="component" value="Unassembled WGS sequence"/>
</dbReference>
<keyword evidence="2" id="KW-1015">Disulfide bond</keyword>
<dbReference type="PANTHER" id="PTHR15462">
    <property type="entry name" value="SERINE PROTEASE"/>
    <property type="match status" value="1"/>
</dbReference>
<feature type="signal peptide" evidence="4">
    <location>
        <begin position="1"/>
        <end position="26"/>
    </location>
</feature>
<gene>
    <name evidence="6" type="ORF">BWR60_31950</name>
</gene>
<dbReference type="InterPro" id="IPR001254">
    <property type="entry name" value="Trypsin_dom"/>
</dbReference>
<evidence type="ECO:0000313" key="7">
    <source>
        <dbReference type="Proteomes" id="UP000196655"/>
    </source>
</evidence>
<feature type="domain" description="Peptidase S1" evidence="5">
    <location>
        <begin position="155"/>
        <end position="381"/>
    </location>
</feature>
<dbReference type="GO" id="GO:0004252">
    <property type="term" value="F:serine-type endopeptidase activity"/>
    <property type="evidence" value="ECO:0007669"/>
    <property type="project" value="InterPro"/>
</dbReference>
<dbReference type="RefSeq" id="WP_088156679.1">
    <property type="nucleotide sequence ID" value="NZ_NHON01000114.1"/>
</dbReference>
<dbReference type="Pfam" id="PF00089">
    <property type="entry name" value="Trypsin"/>
    <property type="match status" value="1"/>
</dbReference>
<dbReference type="PROSITE" id="PS00134">
    <property type="entry name" value="TRYPSIN_HIS"/>
    <property type="match status" value="1"/>
</dbReference>
<dbReference type="InterPro" id="IPR043504">
    <property type="entry name" value="Peptidase_S1_PA_chymotrypsin"/>
</dbReference>
<dbReference type="PROSITE" id="PS00135">
    <property type="entry name" value="TRYPSIN_SER"/>
    <property type="match status" value="1"/>
</dbReference>
<dbReference type="SUPFAM" id="SSF50494">
    <property type="entry name" value="Trypsin-like serine proteases"/>
    <property type="match status" value="1"/>
</dbReference>
<evidence type="ECO:0000256" key="1">
    <source>
        <dbReference type="ARBA" id="ARBA00022729"/>
    </source>
</evidence>
<dbReference type="InterPro" id="IPR009003">
    <property type="entry name" value="Peptidase_S1_PA"/>
</dbReference>
<dbReference type="EMBL" id="NHON01000114">
    <property type="protein sequence ID" value="OWJ59859.1"/>
    <property type="molecule type" value="Genomic_DNA"/>
</dbReference>
<keyword evidence="1 4" id="KW-0732">Signal</keyword>